<sequence length="265" mass="28992">MKLRLPFIQNPPLVSVVRLTGMIGTGGRSTLNDQSVAPLLEKAFRRGKPAAVALEINSPGGSPVQSSLIAARIRRLSEETKVPAFAFVEDVAASGGYWLASAADEIWADANSILGSIGVISSGFGAHILLARQGVERRVHTAGESKSMLDPFRPENPEDVARLKVILGDLHENFIAQIKARRGDRLDTKTNLFTGEIWAARRATDLGLIDGIAHLKPKMQDRFGEKAHFRRYSLRRPIWSRFGAQMAQDALLGVEERAAFARFGL</sequence>
<dbReference type="Proteomes" id="UP000295301">
    <property type="component" value="Unassembled WGS sequence"/>
</dbReference>
<evidence type="ECO:0000259" key="5">
    <source>
        <dbReference type="Pfam" id="PF01343"/>
    </source>
</evidence>
<dbReference type="RefSeq" id="WP_133360786.1">
    <property type="nucleotide sequence ID" value="NZ_SMUV01000071.1"/>
</dbReference>
<dbReference type="InterPro" id="IPR047272">
    <property type="entry name" value="S49_SppA_C"/>
</dbReference>
<reference evidence="6 7" key="1">
    <citation type="submission" date="2019-03" db="EMBL/GenBank/DDBJ databases">
        <title>Ruegeria lutea sp. nov., a novel strain, isolated from marine sediment, the Masan Bay, South Korea.</title>
        <authorList>
            <person name="Kim J."/>
            <person name="Kim D.-Y."/>
            <person name="Lee S.-S."/>
        </authorList>
    </citation>
    <scope>NUCLEOTIDE SEQUENCE [LARGE SCALE GENOMIC DNA]</scope>
    <source>
        <strain evidence="6 7">318-1</strain>
    </source>
</reference>
<dbReference type="GO" id="GO:0006508">
    <property type="term" value="P:proteolysis"/>
    <property type="evidence" value="ECO:0007669"/>
    <property type="project" value="UniProtKB-KW"/>
</dbReference>
<keyword evidence="3" id="KW-0378">Hydrolase</keyword>
<organism evidence="6 7">
    <name type="scientific">Antarcticimicrobium luteum</name>
    <dbReference type="NCBI Taxonomy" id="2547397"/>
    <lineage>
        <taxon>Bacteria</taxon>
        <taxon>Pseudomonadati</taxon>
        <taxon>Pseudomonadota</taxon>
        <taxon>Alphaproteobacteria</taxon>
        <taxon>Rhodobacterales</taxon>
        <taxon>Paracoccaceae</taxon>
        <taxon>Antarcticimicrobium</taxon>
    </lineage>
</organism>
<accession>A0A4V3AQS2</accession>
<dbReference type="SUPFAM" id="SSF52096">
    <property type="entry name" value="ClpP/crotonase"/>
    <property type="match status" value="1"/>
</dbReference>
<dbReference type="Pfam" id="PF01343">
    <property type="entry name" value="Peptidase_S49"/>
    <property type="match status" value="1"/>
</dbReference>
<dbReference type="AlphaFoldDB" id="A0A4V3AQS2"/>
<dbReference type="Gene3D" id="6.20.330.10">
    <property type="match status" value="1"/>
</dbReference>
<feature type="domain" description="Peptidase S49" evidence="5">
    <location>
        <begin position="79"/>
        <end position="214"/>
    </location>
</feature>
<evidence type="ECO:0000256" key="1">
    <source>
        <dbReference type="ARBA" id="ARBA00008683"/>
    </source>
</evidence>
<dbReference type="InterPro" id="IPR002142">
    <property type="entry name" value="Peptidase_S49"/>
</dbReference>
<proteinExistence type="inferred from homology"/>
<dbReference type="PANTHER" id="PTHR42987">
    <property type="entry name" value="PEPTIDASE S49"/>
    <property type="match status" value="1"/>
</dbReference>
<evidence type="ECO:0000256" key="3">
    <source>
        <dbReference type="ARBA" id="ARBA00022801"/>
    </source>
</evidence>
<evidence type="ECO:0000313" key="7">
    <source>
        <dbReference type="Proteomes" id="UP000295301"/>
    </source>
</evidence>
<dbReference type="GO" id="GO:0008236">
    <property type="term" value="F:serine-type peptidase activity"/>
    <property type="evidence" value="ECO:0007669"/>
    <property type="project" value="UniProtKB-KW"/>
</dbReference>
<gene>
    <name evidence="6" type="ORF">E1832_16035</name>
</gene>
<dbReference type="InterPro" id="IPR029045">
    <property type="entry name" value="ClpP/crotonase-like_dom_sf"/>
</dbReference>
<dbReference type="OrthoDB" id="9764363at2"/>
<name>A0A4V3AQS2_9RHOB</name>
<comment type="caution">
    <text evidence="6">The sequence shown here is derived from an EMBL/GenBank/DDBJ whole genome shotgun (WGS) entry which is preliminary data.</text>
</comment>
<keyword evidence="4" id="KW-0720">Serine protease</keyword>
<keyword evidence="7" id="KW-1185">Reference proteome</keyword>
<evidence type="ECO:0000313" key="6">
    <source>
        <dbReference type="EMBL" id="TDK43787.1"/>
    </source>
</evidence>
<dbReference type="EMBL" id="SMUV01000071">
    <property type="protein sequence ID" value="TDK43787.1"/>
    <property type="molecule type" value="Genomic_DNA"/>
</dbReference>
<evidence type="ECO:0000256" key="2">
    <source>
        <dbReference type="ARBA" id="ARBA00022670"/>
    </source>
</evidence>
<protein>
    <submittedName>
        <fullName evidence="6">S49 family peptidase</fullName>
    </submittedName>
</protein>
<comment type="similarity">
    <text evidence="1">Belongs to the peptidase S49 family.</text>
</comment>
<dbReference type="Gene3D" id="3.90.226.10">
    <property type="entry name" value="2-enoyl-CoA Hydratase, Chain A, domain 1"/>
    <property type="match status" value="1"/>
</dbReference>
<evidence type="ECO:0000256" key="4">
    <source>
        <dbReference type="ARBA" id="ARBA00022825"/>
    </source>
</evidence>
<keyword evidence="2" id="KW-0645">Protease</keyword>
<dbReference type="CDD" id="cd07023">
    <property type="entry name" value="S49_Sppa_N_C"/>
    <property type="match status" value="1"/>
</dbReference>
<dbReference type="PANTHER" id="PTHR42987:SF8">
    <property type="entry name" value="PROTEINASE"/>
    <property type="match status" value="1"/>
</dbReference>